<evidence type="ECO:0000256" key="3">
    <source>
        <dbReference type="ARBA" id="ARBA00004167"/>
    </source>
</evidence>
<feature type="binding site" evidence="15">
    <location>
        <position position="174"/>
    </location>
    <ligand>
        <name>Mg(2+)</name>
        <dbReference type="ChEBI" id="CHEBI:18420"/>
        <label>1</label>
        <note>catalytic</note>
    </ligand>
</feature>
<dbReference type="GO" id="GO:0008254">
    <property type="term" value="F:3'-nucleotidase activity"/>
    <property type="evidence" value="ECO:0007669"/>
    <property type="project" value="TreeGrafter"/>
</dbReference>
<evidence type="ECO:0000256" key="15">
    <source>
        <dbReference type="PIRSR" id="PIRSR600760-2"/>
    </source>
</evidence>
<evidence type="ECO:0000256" key="11">
    <source>
        <dbReference type="ARBA" id="ARBA00022989"/>
    </source>
</evidence>
<evidence type="ECO:0000256" key="9">
    <source>
        <dbReference type="ARBA" id="ARBA00022801"/>
    </source>
</evidence>
<comment type="catalytic activity">
    <reaction evidence="1">
        <text>a myo-inositol phosphate + H2O = myo-inositol + phosphate</text>
        <dbReference type="Rhea" id="RHEA:24056"/>
        <dbReference type="ChEBI" id="CHEBI:15377"/>
        <dbReference type="ChEBI" id="CHEBI:17268"/>
        <dbReference type="ChEBI" id="CHEBI:43474"/>
        <dbReference type="ChEBI" id="CHEBI:84139"/>
        <dbReference type="EC" id="3.1.3.25"/>
    </reaction>
</comment>
<dbReference type="InterPro" id="IPR020550">
    <property type="entry name" value="Inositol_monophosphatase_CS"/>
</dbReference>
<dbReference type="PANTHER" id="PTHR43028">
    <property type="entry name" value="3'(2'),5'-BISPHOSPHATE NUCLEOTIDASE 1"/>
    <property type="match status" value="1"/>
</dbReference>
<evidence type="ECO:0000256" key="1">
    <source>
        <dbReference type="ARBA" id="ARBA00001033"/>
    </source>
</evidence>
<accession>A0A6A4W1E4</accession>
<dbReference type="GO" id="GO:0052834">
    <property type="term" value="F:inositol monophosphate phosphatase activity"/>
    <property type="evidence" value="ECO:0007669"/>
    <property type="project" value="UniProtKB-EC"/>
</dbReference>
<organism evidence="17 18">
    <name type="scientific">Amphibalanus amphitrite</name>
    <name type="common">Striped barnacle</name>
    <name type="synonym">Balanus amphitrite</name>
    <dbReference type="NCBI Taxonomy" id="1232801"/>
    <lineage>
        <taxon>Eukaryota</taxon>
        <taxon>Metazoa</taxon>
        <taxon>Ecdysozoa</taxon>
        <taxon>Arthropoda</taxon>
        <taxon>Crustacea</taxon>
        <taxon>Multicrustacea</taxon>
        <taxon>Cirripedia</taxon>
        <taxon>Thoracica</taxon>
        <taxon>Thoracicalcarea</taxon>
        <taxon>Balanomorpha</taxon>
        <taxon>Balanoidea</taxon>
        <taxon>Balanidae</taxon>
        <taxon>Amphibalaninae</taxon>
        <taxon>Amphibalanus</taxon>
    </lineage>
</organism>
<evidence type="ECO:0000256" key="2">
    <source>
        <dbReference type="ARBA" id="ARBA00001946"/>
    </source>
</evidence>
<name>A0A6A4W1E4_AMPAM</name>
<dbReference type="GO" id="GO:0016020">
    <property type="term" value="C:membrane"/>
    <property type="evidence" value="ECO:0007669"/>
    <property type="project" value="UniProtKB-SubCell"/>
</dbReference>
<evidence type="ECO:0000256" key="13">
    <source>
        <dbReference type="ARBA" id="ARBA00042119"/>
    </source>
</evidence>
<dbReference type="InterPro" id="IPR050725">
    <property type="entry name" value="CysQ/Inositol_MonoPase"/>
</dbReference>
<dbReference type="FunFam" id="3.30.540.10:FF:000012">
    <property type="entry name" value="Blast:Putative inositol monophosphatase 3"/>
    <property type="match status" value="1"/>
</dbReference>
<evidence type="ECO:0000256" key="12">
    <source>
        <dbReference type="ARBA" id="ARBA00023136"/>
    </source>
</evidence>
<dbReference type="InterPro" id="IPR000760">
    <property type="entry name" value="Inositol_monophosphatase-like"/>
</dbReference>
<feature type="binding site" evidence="15">
    <location>
        <position position="306"/>
    </location>
    <ligand>
        <name>Mg(2+)</name>
        <dbReference type="ChEBI" id="CHEBI:18420"/>
        <label>1</label>
        <note>catalytic</note>
    </ligand>
</feature>
<dbReference type="PANTHER" id="PTHR43028:SF4">
    <property type="entry name" value="INOSITOL MONOPHOSPHATASE 3"/>
    <property type="match status" value="1"/>
</dbReference>
<keyword evidence="8 15" id="KW-0479">Metal-binding</keyword>
<proteinExistence type="inferred from homology"/>
<evidence type="ECO:0000256" key="16">
    <source>
        <dbReference type="SAM" id="Phobius"/>
    </source>
</evidence>
<dbReference type="Pfam" id="PF00459">
    <property type="entry name" value="Inositol_P"/>
    <property type="match status" value="1"/>
</dbReference>
<keyword evidence="10 15" id="KW-0460">Magnesium</keyword>
<dbReference type="EMBL" id="VIIS01001480">
    <property type="protein sequence ID" value="KAF0297564.1"/>
    <property type="molecule type" value="Genomic_DNA"/>
</dbReference>
<evidence type="ECO:0000256" key="5">
    <source>
        <dbReference type="ARBA" id="ARBA00009759"/>
    </source>
</evidence>
<dbReference type="SUPFAM" id="SSF56655">
    <property type="entry name" value="Carbohydrate phosphatase"/>
    <property type="match status" value="1"/>
</dbReference>
<comment type="subcellular location">
    <subcellularLocation>
        <location evidence="3">Membrane</location>
        <topology evidence="3">Single-pass membrane protein</topology>
    </subcellularLocation>
</comment>
<dbReference type="AlphaFoldDB" id="A0A6A4W1E4"/>
<evidence type="ECO:0000256" key="14">
    <source>
        <dbReference type="ARBA" id="ARBA00042949"/>
    </source>
</evidence>
<feature type="binding site" evidence="15">
    <location>
        <position position="176"/>
    </location>
    <ligand>
        <name>Mg(2+)</name>
        <dbReference type="ChEBI" id="CHEBI:18420"/>
        <label>1</label>
        <note>catalytic</note>
    </ligand>
</feature>
<dbReference type="GO" id="GO:0046872">
    <property type="term" value="F:metal ion binding"/>
    <property type="evidence" value="ECO:0007669"/>
    <property type="project" value="UniProtKB-KW"/>
</dbReference>
<dbReference type="Gene3D" id="3.40.190.80">
    <property type="match status" value="1"/>
</dbReference>
<keyword evidence="12 16" id="KW-0472">Membrane</keyword>
<dbReference type="GO" id="GO:0005737">
    <property type="term" value="C:cytoplasm"/>
    <property type="evidence" value="ECO:0007669"/>
    <property type="project" value="UniProtKB-ARBA"/>
</dbReference>
<evidence type="ECO:0000313" key="17">
    <source>
        <dbReference type="EMBL" id="KAF0297564.1"/>
    </source>
</evidence>
<comment type="similarity">
    <text evidence="5">Belongs to the inositol monophosphatase superfamily.</text>
</comment>
<gene>
    <name evidence="17" type="primary">impad1_1</name>
    <name evidence="17" type="ORF">FJT64_004977</name>
</gene>
<evidence type="ECO:0000313" key="18">
    <source>
        <dbReference type="Proteomes" id="UP000440578"/>
    </source>
</evidence>
<protein>
    <recommendedName>
        <fullName evidence="6">inositol-phosphate phosphatase</fullName>
        <ecNumber evidence="6">3.1.3.25</ecNumber>
    </recommendedName>
    <alternativeName>
        <fullName evidence="14">Inositol-1(or 4)-monophosphatase 3</fullName>
    </alternativeName>
    <alternativeName>
        <fullName evidence="13">Myo-inositol monophosphatase A3</fullName>
    </alternativeName>
</protein>
<keyword evidence="9" id="KW-0378">Hydrolase</keyword>
<feature type="transmembrane region" description="Helical" evidence="16">
    <location>
        <begin position="12"/>
        <end position="30"/>
    </location>
</feature>
<comment type="cofactor">
    <cofactor evidence="2 15">
        <name>Mg(2+)</name>
        <dbReference type="ChEBI" id="CHEBI:18420"/>
    </cofactor>
</comment>
<dbReference type="EC" id="3.1.3.25" evidence="6"/>
<dbReference type="GO" id="GO:0046854">
    <property type="term" value="P:phosphatidylinositol phosphate biosynthetic process"/>
    <property type="evidence" value="ECO:0007669"/>
    <property type="project" value="InterPro"/>
</dbReference>
<evidence type="ECO:0000256" key="6">
    <source>
        <dbReference type="ARBA" id="ARBA00013106"/>
    </source>
</evidence>
<sequence length="366" mass="40616">MNLGGTVRISRCGMLTLFGLCVLIIVYYVATNHQVKGSLANTLKSQLRFNKKPQDKFVDMGRLLAVAIEVAERGGNVVKQVRRDSDLNLKSKGKTREGVINPVTDGDMRSHYEMYFGLKKMFPQLTVISEEHMHPNAAHPDILPISGHNAEVERLTITELDDPVQMDDITVWIDPLDATKEYSENKLQYVTTMVCVAVRGEPVMGVIHQPFKQDKGVTYWAWAERGHSQTLQLGKQPEFTSSQLPDPLKVLVSMSHTGGKTEVFAKKAFGESTKIVPAAGAGYKALATLWGEGDVYLHTTLIKKWDTCAPNAILRAMGGKMTTLSGQTINYAAREEDKKEKIEDGLLGAAFFHNLLLEKVKKAQQT</sequence>
<feature type="binding site" evidence="15">
    <location>
        <position position="130"/>
    </location>
    <ligand>
        <name>Mg(2+)</name>
        <dbReference type="ChEBI" id="CHEBI:18420"/>
        <label>1</label>
        <note>catalytic</note>
    </ligand>
</feature>
<dbReference type="Proteomes" id="UP000440578">
    <property type="component" value="Unassembled WGS sequence"/>
</dbReference>
<feature type="binding site" evidence="15">
    <location>
        <position position="177"/>
    </location>
    <ligand>
        <name>Mg(2+)</name>
        <dbReference type="ChEBI" id="CHEBI:18420"/>
        <label>1</label>
        <note>catalytic</note>
    </ligand>
</feature>
<keyword evidence="18" id="KW-1185">Reference proteome</keyword>
<comment type="caution">
    <text evidence="17">The sequence shown here is derived from an EMBL/GenBank/DDBJ whole genome shotgun (WGS) entry which is preliminary data.</text>
</comment>
<evidence type="ECO:0000256" key="4">
    <source>
        <dbReference type="ARBA" id="ARBA00005152"/>
    </source>
</evidence>
<evidence type="ECO:0000256" key="8">
    <source>
        <dbReference type="ARBA" id="ARBA00022723"/>
    </source>
</evidence>
<comment type="pathway">
    <text evidence="4">Polyol metabolism; myo-inositol biosynthesis; myo-inositol from D-glucose 6-phosphate: step 2/2.</text>
</comment>
<evidence type="ECO:0000256" key="7">
    <source>
        <dbReference type="ARBA" id="ARBA00022692"/>
    </source>
</evidence>
<reference evidence="17 18" key="1">
    <citation type="submission" date="2019-07" db="EMBL/GenBank/DDBJ databases">
        <title>Draft genome assembly of a fouling barnacle, Amphibalanus amphitrite (Darwin, 1854): The first reference genome for Thecostraca.</title>
        <authorList>
            <person name="Kim W."/>
        </authorList>
    </citation>
    <scope>NUCLEOTIDE SEQUENCE [LARGE SCALE GENOMIC DNA]</scope>
    <source>
        <strain evidence="17">SNU_AA5</strain>
        <tissue evidence="17">Soma without cirri and trophi</tissue>
    </source>
</reference>
<keyword evidence="11 16" id="KW-1133">Transmembrane helix</keyword>
<dbReference type="OrthoDB" id="74460at2759"/>
<keyword evidence="7 16" id="KW-0812">Transmembrane</keyword>
<evidence type="ECO:0000256" key="10">
    <source>
        <dbReference type="ARBA" id="ARBA00022842"/>
    </source>
</evidence>
<dbReference type="Gene3D" id="3.30.540.10">
    <property type="entry name" value="Fructose-1,6-Bisphosphatase, subunit A, domain 1"/>
    <property type="match status" value="1"/>
</dbReference>
<dbReference type="GO" id="GO:0012505">
    <property type="term" value="C:endomembrane system"/>
    <property type="evidence" value="ECO:0007669"/>
    <property type="project" value="TreeGrafter"/>
</dbReference>
<dbReference type="PROSITE" id="PS00630">
    <property type="entry name" value="IMP_2"/>
    <property type="match status" value="1"/>
</dbReference>